<sequence>MQGYLHKDLIDEGFIDVSDLHKIYYAQYGKPNGRPVIYLHGGPGARTSKQDTRYFDPSVYRVVLLDQRGSGKSTPVAELRENTTQLLISDIELLRSRLGISSWDIVFGGSWGSTLSLAYAQAHPDKVRHLVLRGIFLGEEWEFDWTLRGAGAALLFPDCWETFLSHLPEDERKDPLAAYHKLLTAEDPETRLKAARSWNNWEISISNLVPPPDAFEKADDDDWNLQHARVETHYFVNGNFLRGDRALLKKENMDKIARIPAYIVQGRYDIVCPPRAAWLVHKALPQSKLYWSSMSGHSAMEPQTSERLIQICDELREQ</sequence>
<dbReference type="eggNOG" id="ENOG502QPPY">
    <property type="taxonomic scope" value="Eukaryota"/>
</dbReference>
<accession>W2S6S2</accession>
<dbReference type="GO" id="GO:0004177">
    <property type="term" value="F:aminopeptidase activity"/>
    <property type="evidence" value="ECO:0007669"/>
    <property type="project" value="UniProtKB-UniRule"/>
</dbReference>
<evidence type="ECO:0000259" key="11">
    <source>
        <dbReference type="Pfam" id="PF00561"/>
    </source>
</evidence>
<dbReference type="EC" id="3.4.11.5" evidence="8 10"/>
<feature type="active site" description="Proton donor" evidence="9">
    <location>
        <position position="297"/>
    </location>
</feature>
<dbReference type="HOGENOM" id="CLU_043739_2_2_1"/>
<evidence type="ECO:0000256" key="8">
    <source>
        <dbReference type="PIRNR" id="PIRNR006431"/>
    </source>
</evidence>
<name>W2S6S2_CYPE1</name>
<proteinExistence type="inferred from homology"/>
<comment type="similarity">
    <text evidence="3 8 10">Belongs to the peptidase S33 family.</text>
</comment>
<dbReference type="RefSeq" id="XP_008713464.1">
    <property type="nucleotide sequence ID" value="XM_008715242.1"/>
</dbReference>
<dbReference type="GO" id="GO:0006508">
    <property type="term" value="P:proteolysis"/>
    <property type="evidence" value="ECO:0007669"/>
    <property type="project" value="UniProtKB-KW"/>
</dbReference>
<dbReference type="GeneID" id="19977910"/>
<keyword evidence="13" id="KW-1185">Reference proteome</keyword>
<organism evidence="12 13">
    <name type="scientific">Cyphellophora europaea (strain CBS 101466)</name>
    <name type="common">Phialophora europaea</name>
    <dbReference type="NCBI Taxonomy" id="1220924"/>
    <lineage>
        <taxon>Eukaryota</taxon>
        <taxon>Fungi</taxon>
        <taxon>Dikarya</taxon>
        <taxon>Ascomycota</taxon>
        <taxon>Pezizomycotina</taxon>
        <taxon>Eurotiomycetes</taxon>
        <taxon>Chaetothyriomycetidae</taxon>
        <taxon>Chaetothyriales</taxon>
        <taxon>Cyphellophoraceae</taxon>
        <taxon>Cyphellophora</taxon>
    </lineage>
</organism>
<dbReference type="InParanoid" id="W2S6S2"/>
<keyword evidence="4 8" id="KW-0031">Aminopeptidase</keyword>
<dbReference type="Gene3D" id="3.40.50.1820">
    <property type="entry name" value="alpha/beta hydrolase"/>
    <property type="match status" value="1"/>
</dbReference>
<dbReference type="STRING" id="1220924.W2S6S2"/>
<dbReference type="Pfam" id="PF00561">
    <property type="entry name" value="Abhydrolase_1"/>
    <property type="match status" value="1"/>
</dbReference>
<dbReference type="AlphaFoldDB" id="W2S6S2"/>
<evidence type="ECO:0000313" key="12">
    <source>
        <dbReference type="EMBL" id="ETN44391.1"/>
    </source>
</evidence>
<evidence type="ECO:0000256" key="4">
    <source>
        <dbReference type="ARBA" id="ARBA00022438"/>
    </source>
</evidence>
<dbReference type="PANTHER" id="PTHR43722">
    <property type="entry name" value="PROLINE IMINOPEPTIDASE"/>
    <property type="match status" value="1"/>
</dbReference>
<gene>
    <name evidence="12" type="ORF">HMPREF1541_10571</name>
</gene>
<evidence type="ECO:0000256" key="3">
    <source>
        <dbReference type="ARBA" id="ARBA00010088"/>
    </source>
</evidence>
<reference evidence="12 13" key="1">
    <citation type="submission" date="2013-03" db="EMBL/GenBank/DDBJ databases">
        <title>The Genome Sequence of Phialophora europaea CBS 101466.</title>
        <authorList>
            <consortium name="The Broad Institute Genomics Platform"/>
            <person name="Cuomo C."/>
            <person name="de Hoog S."/>
            <person name="Gorbushina A."/>
            <person name="Walker B."/>
            <person name="Young S.K."/>
            <person name="Zeng Q."/>
            <person name="Gargeya S."/>
            <person name="Fitzgerald M."/>
            <person name="Haas B."/>
            <person name="Abouelleil A."/>
            <person name="Allen A.W."/>
            <person name="Alvarado L."/>
            <person name="Arachchi H.M."/>
            <person name="Berlin A.M."/>
            <person name="Chapman S.B."/>
            <person name="Gainer-Dewar J."/>
            <person name="Goldberg J."/>
            <person name="Griggs A."/>
            <person name="Gujja S."/>
            <person name="Hansen M."/>
            <person name="Howarth C."/>
            <person name="Imamovic A."/>
            <person name="Ireland A."/>
            <person name="Larimer J."/>
            <person name="McCowan C."/>
            <person name="Murphy C."/>
            <person name="Pearson M."/>
            <person name="Poon T.W."/>
            <person name="Priest M."/>
            <person name="Roberts A."/>
            <person name="Saif S."/>
            <person name="Shea T."/>
            <person name="Sisk P."/>
            <person name="Sykes S."/>
            <person name="Wortman J."/>
            <person name="Nusbaum C."/>
            <person name="Birren B."/>
        </authorList>
    </citation>
    <scope>NUCLEOTIDE SEQUENCE [LARGE SCALE GENOMIC DNA]</scope>
    <source>
        <strain evidence="12 13">CBS 101466</strain>
    </source>
</reference>
<dbReference type="Proteomes" id="UP000030752">
    <property type="component" value="Unassembled WGS sequence"/>
</dbReference>
<evidence type="ECO:0000256" key="7">
    <source>
        <dbReference type="ARBA" id="ARBA00022801"/>
    </source>
</evidence>
<dbReference type="PANTHER" id="PTHR43722:SF1">
    <property type="entry name" value="PROLINE IMINOPEPTIDASE"/>
    <property type="match status" value="1"/>
</dbReference>
<dbReference type="InterPro" id="IPR029058">
    <property type="entry name" value="AB_hydrolase_fold"/>
</dbReference>
<dbReference type="EMBL" id="KB822715">
    <property type="protein sequence ID" value="ETN44391.1"/>
    <property type="molecule type" value="Genomic_DNA"/>
</dbReference>
<dbReference type="InterPro" id="IPR002410">
    <property type="entry name" value="Peptidase_S33"/>
</dbReference>
<dbReference type="InterPro" id="IPR000073">
    <property type="entry name" value="AB_hydrolase_1"/>
</dbReference>
<evidence type="ECO:0000256" key="10">
    <source>
        <dbReference type="RuleBase" id="RU003421"/>
    </source>
</evidence>
<dbReference type="SUPFAM" id="SSF53474">
    <property type="entry name" value="alpha/beta-Hydrolases"/>
    <property type="match status" value="1"/>
</dbReference>
<dbReference type="VEuPathDB" id="FungiDB:HMPREF1541_10571"/>
<dbReference type="GO" id="GO:0005737">
    <property type="term" value="C:cytoplasm"/>
    <property type="evidence" value="ECO:0007669"/>
    <property type="project" value="UniProtKB-SubCell"/>
</dbReference>
<comment type="subcellular location">
    <subcellularLocation>
        <location evidence="2 8">Cytoplasm</location>
    </subcellularLocation>
</comment>
<feature type="active site" description="Nucleophile" evidence="9">
    <location>
        <position position="110"/>
    </location>
</feature>
<feature type="active site" evidence="9">
    <location>
        <position position="269"/>
    </location>
</feature>
<dbReference type="PIRSF" id="PIRSF006431">
    <property type="entry name" value="Pept_S33"/>
    <property type="match status" value="1"/>
</dbReference>
<evidence type="ECO:0000256" key="1">
    <source>
        <dbReference type="ARBA" id="ARBA00001585"/>
    </source>
</evidence>
<evidence type="ECO:0000313" key="13">
    <source>
        <dbReference type="Proteomes" id="UP000030752"/>
    </source>
</evidence>
<feature type="domain" description="AB hydrolase-1" evidence="11">
    <location>
        <begin position="35"/>
        <end position="300"/>
    </location>
</feature>
<dbReference type="NCBIfam" id="TIGR01249">
    <property type="entry name" value="pro_imino_pep_1"/>
    <property type="match status" value="1"/>
</dbReference>
<dbReference type="InterPro" id="IPR005944">
    <property type="entry name" value="Pro_iminopeptidase"/>
</dbReference>
<dbReference type="OrthoDB" id="10249433at2759"/>
<comment type="catalytic activity">
    <reaction evidence="1 8 10">
        <text>Release of N-terminal proline from a peptide.</text>
        <dbReference type="EC" id="3.4.11.5"/>
    </reaction>
</comment>
<evidence type="ECO:0000256" key="2">
    <source>
        <dbReference type="ARBA" id="ARBA00004496"/>
    </source>
</evidence>
<dbReference type="PRINTS" id="PR00793">
    <property type="entry name" value="PROAMNOPTASE"/>
</dbReference>
<evidence type="ECO:0000256" key="9">
    <source>
        <dbReference type="PIRSR" id="PIRSR006431-1"/>
    </source>
</evidence>
<evidence type="ECO:0000256" key="5">
    <source>
        <dbReference type="ARBA" id="ARBA00022490"/>
    </source>
</evidence>
<keyword evidence="7 8" id="KW-0378">Hydrolase</keyword>
<keyword evidence="5 8" id="KW-0963">Cytoplasm</keyword>
<evidence type="ECO:0000256" key="6">
    <source>
        <dbReference type="ARBA" id="ARBA00022670"/>
    </source>
</evidence>
<keyword evidence="6 8" id="KW-0645">Protease</keyword>
<dbReference type="PRINTS" id="PR00111">
    <property type="entry name" value="ABHYDROLASE"/>
</dbReference>
<protein>
    <recommendedName>
        <fullName evidence="8 10">Proline iminopeptidase</fullName>
        <shortName evidence="8">PIP</shortName>
        <ecNumber evidence="8 10">3.4.11.5</ecNumber>
    </recommendedName>
    <alternativeName>
        <fullName evidence="8">Prolyl aminopeptidase</fullName>
    </alternativeName>
</protein>